<evidence type="ECO:0000313" key="6">
    <source>
        <dbReference type="EMBL" id="BAK12722.1"/>
    </source>
</evidence>
<feature type="coiled-coil region" evidence="2">
    <location>
        <begin position="21"/>
        <end position="124"/>
    </location>
</feature>
<dbReference type="Proteomes" id="UP000006690">
    <property type="component" value="Chromosome"/>
</dbReference>
<dbReference type="HOGENOM" id="CLU_006757_3_1_6"/>
<evidence type="ECO:0000256" key="1">
    <source>
        <dbReference type="ARBA" id="ARBA00022612"/>
    </source>
</evidence>
<feature type="region of interest" description="Disordered" evidence="3">
    <location>
        <begin position="652"/>
        <end position="704"/>
    </location>
</feature>
<evidence type="ECO:0000256" key="4">
    <source>
        <dbReference type="SAM" id="Phobius"/>
    </source>
</evidence>
<keyword evidence="1" id="KW-1188">Viral release from host cell</keyword>
<dbReference type="PATRIC" id="fig|932677.3.peg.3081"/>
<proteinExistence type="predicted"/>
<evidence type="ECO:0000256" key="3">
    <source>
        <dbReference type="SAM" id="MobiDB-lite"/>
    </source>
</evidence>
<name>A0A0H3L498_PANAA</name>
<gene>
    <name evidence="6" type="ordered locus">PAJ_2642</name>
</gene>
<feature type="compositionally biased region" description="Polar residues" evidence="3">
    <location>
        <begin position="683"/>
        <end position="704"/>
    </location>
</feature>
<feature type="transmembrane region" description="Helical" evidence="4">
    <location>
        <begin position="495"/>
        <end position="516"/>
    </location>
</feature>
<dbReference type="KEGG" id="paj:PAJ_2642"/>
<dbReference type="EMBL" id="AP012032">
    <property type="protein sequence ID" value="BAK12722.1"/>
    <property type="molecule type" value="Genomic_DNA"/>
</dbReference>
<dbReference type="OrthoDB" id="8019720at2"/>
<dbReference type="PANTHER" id="PTHR37813:SF1">
    <property type="entry name" value="FELS-2 PROPHAGE PROTEIN"/>
    <property type="match status" value="1"/>
</dbReference>
<dbReference type="AlphaFoldDB" id="A0A0H3L498"/>
<sequence length="748" mass="78876">MSNTLKLQVLLEAVDRATRPFNAVRKETEKLSADIQETQDRLDELNAKSAQIEGFRETRKELTLTQQNLKNTRAEAAALAIQLKNTQNPTAEQTQALDKLRQSANALQQKNLQLRQSVQDQRQSLNEAGISTRRLSSERQKLNQQTERTTSTLNAQGESMNLLNQRQDKLNRTRERYRAGMALADNVQSASSKAKDFVEKGRKVIDYLSPANEVVQARAAITQSGGSSGEAKAAAPAVANLANATQRSMQESASLVLNIKNAFGIADDQVGQLGDVLSSTFANKTTDFAALKTAMVAVGPAAKDAGVSVGQTAAMMGVLAENGITGSQAGAGASAMLTHVQAPDASADSALKALNVQTADDQGNSQPIFAVLSQVQAAFEKNKLDAAQQATYLQAIFGEQGAAPAAALMKGAASGRLDQLSQAPAAQPPAADASVDTNLQAISQDGLSVQSVLTGVMNLNPQLSDSLLTLAAGGLTLVDSLASVGNIAWPVISGLSTIMAGVELLGGAFAIIGGAITATLGAITLPVVVLGAAIAAGAMLVYQYWEPISAFISGIAQGFSAAMGPISDAFAPLKPVFEWFSNKVSELGAWFSKLLEPVKFSQQELASAGEMGQRFGNMLATALKLPGEALNQLRGGIDWVLGKLGIIDEKSDKVKDKLPPPKMREQDEEDEDNADARPAASRASLNSTLNQPLPSVNNSNVDNRQHTVTNNIYATGEPQAIGQAVAQYSTASPWSTSDHSYNSMFSLD</sequence>
<protein>
    <recommendedName>
        <fullName evidence="5">Phage tail tape measure protein domain-containing protein</fullName>
    </recommendedName>
</protein>
<evidence type="ECO:0000256" key="2">
    <source>
        <dbReference type="SAM" id="Coils"/>
    </source>
</evidence>
<evidence type="ECO:0000259" key="5">
    <source>
        <dbReference type="Pfam" id="PF10145"/>
    </source>
</evidence>
<feature type="compositionally biased region" description="Basic and acidic residues" evidence="3">
    <location>
        <begin position="652"/>
        <end position="665"/>
    </location>
</feature>
<keyword evidence="4" id="KW-0812">Transmembrane</keyword>
<keyword evidence="4" id="KW-0472">Membrane</keyword>
<feature type="region of interest" description="Disordered" evidence="3">
    <location>
        <begin position="127"/>
        <end position="158"/>
    </location>
</feature>
<feature type="domain" description="Phage tail tape measure protein" evidence="5">
    <location>
        <begin position="211"/>
        <end position="398"/>
    </location>
</feature>
<dbReference type="Pfam" id="PF10145">
    <property type="entry name" value="PhageMin_Tail"/>
    <property type="match status" value="1"/>
</dbReference>
<organism evidence="6 7">
    <name type="scientific">Pantoea ananatis (strain AJ13355)</name>
    <dbReference type="NCBI Taxonomy" id="932677"/>
    <lineage>
        <taxon>Bacteria</taxon>
        <taxon>Pseudomonadati</taxon>
        <taxon>Pseudomonadota</taxon>
        <taxon>Gammaproteobacteria</taxon>
        <taxon>Enterobacterales</taxon>
        <taxon>Erwiniaceae</taxon>
        <taxon>Pantoea</taxon>
    </lineage>
</organism>
<accession>A0A0H3L498</accession>
<keyword evidence="2" id="KW-0175">Coiled coil</keyword>
<dbReference type="eggNOG" id="COG5283">
    <property type="taxonomic scope" value="Bacteria"/>
</dbReference>
<evidence type="ECO:0000313" key="7">
    <source>
        <dbReference type="Proteomes" id="UP000006690"/>
    </source>
</evidence>
<dbReference type="RefSeq" id="WP_014594649.1">
    <property type="nucleotide sequence ID" value="NC_017531.2"/>
</dbReference>
<feature type="compositionally biased region" description="Polar residues" evidence="3">
    <location>
        <begin position="142"/>
        <end position="158"/>
    </location>
</feature>
<reference evidence="7" key="1">
    <citation type="journal article" date="2012" name="Appl. Microbiol. Biotechnol.">
        <title>The complete genome sequence of Pantoea ananatis AJ13355, an organism with great biotechnological potential.</title>
        <authorList>
            <person name="Hara Y."/>
            <person name="Kadotani N."/>
            <person name="Izui H."/>
            <person name="Katashkina J.I."/>
            <person name="Kuvaeva T.M."/>
            <person name="Andreeva I.G."/>
            <person name="Golubeva L.I."/>
            <person name="Malko D.B."/>
            <person name="Makeev V.J."/>
            <person name="Mashko S.V."/>
            <person name="Kozlov Y.I."/>
        </authorList>
    </citation>
    <scope>NUCLEOTIDE SEQUENCE [LARGE SCALE GENOMIC DNA]</scope>
    <source>
        <strain evidence="7">AJ13355</strain>
    </source>
</reference>
<feature type="transmembrane region" description="Helical" evidence="4">
    <location>
        <begin position="523"/>
        <end position="545"/>
    </location>
</feature>
<dbReference type="InterPro" id="IPR010090">
    <property type="entry name" value="Phage_tape_meas"/>
</dbReference>
<dbReference type="PANTHER" id="PTHR37813">
    <property type="entry name" value="FELS-2 PROPHAGE PROTEIN"/>
    <property type="match status" value="1"/>
</dbReference>
<dbReference type="NCBIfam" id="TIGR01760">
    <property type="entry name" value="tape_meas_TP901"/>
    <property type="match status" value="1"/>
</dbReference>
<keyword evidence="4" id="KW-1133">Transmembrane helix</keyword>